<dbReference type="AlphaFoldDB" id="A0A9P7B8J7"/>
<comment type="caution">
    <text evidence="4">The sequence shown here is derived from an EMBL/GenBank/DDBJ whole genome shotgun (WGS) entry which is preliminary data.</text>
</comment>
<dbReference type="Pfam" id="PF08457">
    <property type="entry name" value="Sfi1"/>
    <property type="match status" value="1"/>
</dbReference>
<evidence type="ECO:0000259" key="2">
    <source>
        <dbReference type="Pfam" id="PF08457"/>
    </source>
</evidence>
<feature type="region of interest" description="Disordered" evidence="1">
    <location>
        <begin position="906"/>
        <end position="933"/>
    </location>
</feature>
<protein>
    <recommendedName>
        <fullName evidence="6">Sfi1 spindle body domain-containing protein</fullName>
    </recommendedName>
</protein>
<dbReference type="InterPro" id="IPR013665">
    <property type="entry name" value="Sfi1_dom"/>
</dbReference>
<feature type="domain" description="Spindle body associated protein C-terminal" evidence="3">
    <location>
        <begin position="825"/>
        <end position="868"/>
    </location>
</feature>
<proteinExistence type="predicted"/>
<sequence length="933" mass="112487">MVDDSTEELLKGTVKRNDIDSSDEDNSIEIDNHLNDIMARNIPDNDSTRALLLGQNNIHNFNFDNILRTPESANYSNDTNNDLNKDIYDEFRALGISQNNNNNNNELNTLQYDIVLNDLYITISQFLIGNQLSQAFIKIFKKYVNNLIQDGENPLKDKYILSLQTELDQNDQLTPHLEHLISILLLEPQNLIMRLTHYQINSNNRLLKKIFLKWRIVTTTNNYQTKLMNLYENYIKNKFLIKWIQKYRYYKQNERIKSVQANELRLKYMVFDKMLYKYDSIDKMQLLADTQFLNHIFQKLKSRRDQLKIVENNFDTNVVKPLLLEKYLQIWRLNVKLSTYSSVPTKRHIFHNWNKKLDRNENFVEIADISRTSQLLDTTFHTWQARSVKHTERLLNLQKSDGHVLKLKYFKKIIKNYNLLTKETQFIIKRNSMVKKNYFNNLWKKKFKDNLHYYSLSQIKSDNIRRKYFTILKKNFSQSIYSTNFLMDSITKKYWRIWRLEYRQMAVTEEKNLHKRKNFFTRWEQKFKHQKRYEKYEKESILRTIFKKWKQRYIIHQEFIYKARLHNRVVIEKRFLKIWLDRISTSDDLYLTADLFRNNHLFHLFMNRYETTNSKRIECENKNVKPVINHSLKFVFEIWKTRLEIKKHNILNDKLYDFTHNANDKLKQKYLTIIKKKYVLINQQFKSRAQTLERRNLGRIFFTLIIKKLERHDRLLSLALDSYELKLIRNHMDSWINKYADNGRLEEILLEHLDENNISMLSRYLSLWSVQSLKMERDNDSVRVFRKRWDRASVRGLLMLWKEKRENKYSTHDNIETQQVLNPIMQTPGKLASQDRDIIPGSATVRRNRMDAKISRYRRAIPSPYKNEGNSITRLGNDNINPRPGQLQFSHMTDLRLQQSGETLYKSNPRITSPTDAINNRQYLNGSPKGRKS</sequence>
<feature type="compositionally biased region" description="Polar residues" evidence="1">
    <location>
        <begin position="906"/>
        <end position="925"/>
    </location>
</feature>
<evidence type="ECO:0000259" key="3">
    <source>
        <dbReference type="Pfam" id="PF10638"/>
    </source>
</evidence>
<evidence type="ECO:0000313" key="5">
    <source>
        <dbReference type="Proteomes" id="UP000750334"/>
    </source>
</evidence>
<gene>
    <name evidence="4" type="ORF">C6P45_000543</name>
</gene>
<dbReference type="EMBL" id="PUHR01000117">
    <property type="protein sequence ID" value="KAG0664747.1"/>
    <property type="molecule type" value="Genomic_DNA"/>
</dbReference>
<reference evidence="4 5" key="1">
    <citation type="submission" date="2020-11" db="EMBL/GenBank/DDBJ databases">
        <title>Kefir isolates.</title>
        <authorList>
            <person name="Marcisauskas S."/>
            <person name="Kim Y."/>
            <person name="Blasche S."/>
        </authorList>
    </citation>
    <scope>NUCLEOTIDE SEQUENCE [LARGE SCALE GENOMIC DNA]</scope>
    <source>
        <strain evidence="4 5">OG2</strain>
    </source>
</reference>
<dbReference type="InterPro" id="IPR018907">
    <property type="entry name" value="Spindle_body_associated_C_dom"/>
</dbReference>
<organism evidence="4 5">
    <name type="scientific">Maudiozyma exigua</name>
    <name type="common">Yeast</name>
    <name type="synonym">Kazachstania exigua</name>
    <dbReference type="NCBI Taxonomy" id="34358"/>
    <lineage>
        <taxon>Eukaryota</taxon>
        <taxon>Fungi</taxon>
        <taxon>Dikarya</taxon>
        <taxon>Ascomycota</taxon>
        <taxon>Saccharomycotina</taxon>
        <taxon>Saccharomycetes</taxon>
        <taxon>Saccharomycetales</taxon>
        <taxon>Saccharomycetaceae</taxon>
        <taxon>Maudiozyma</taxon>
    </lineage>
</organism>
<feature type="domain" description="Sfi1 spindle body" evidence="2">
    <location>
        <begin position="461"/>
        <end position="804"/>
    </location>
</feature>
<dbReference type="Pfam" id="PF10638">
    <property type="entry name" value="Sfi1_C"/>
    <property type="match status" value="1"/>
</dbReference>
<evidence type="ECO:0000256" key="1">
    <source>
        <dbReference type="SAM" id="MobiDB-lite"/>
    </source>
</evidence>
<evidence type="ECO:0008006" key="6">
    <source>
        <dbReference type="Google" id="ProtNLM"/>
    </source>
</evidence>
<keyword evidence="5" id="KW-1185">Reference proteome</keyword>
<dbReference type="Proteomes" id="UP000750334">
    <property type="component" value="Unassembled WGS sequence"/>
</dbReference>
<name>A0A9P7B8J7_MAUEX</name>
<evidence type="ECO:0000313" key="4">
    <source>
        <dbReference type="EMBL" id="KAG0664747.1"/>
    </source>
</evidence>
<dbReference type="OrthoDB" id="4070448at2759"/>
<accession>A0A9P7B8J7</accession>